<feature type="compositionally biased region" description="Low complexity" evidence="5">
    <location>
        <begin position="1320"/>
        <end position="1336"/>
    </location>
</feature>
<feature type="compositionally biased region" description="Gly residues" evidence="5">
    <location>
        <begin position="384"/>
        <end position="397"/>
    </location>
</feature>
<dbReference type="SMART" id="SM01175">
    <property type="entry name" value="DUF4206"/>
    <property type="match status" value="1"/>
</dbReference>
<feature type="compositionally biased region" description="Low complexity" evidence="5">
    <location>
        <begin position="520"/>
        <end position="532"/>
    </location>
</feature>
<feature type="domain" description="Rho-GAP" evidence="7">
    <location>
        <begin position="1"/>
        <end position="80"/>
    </location>
</feature>
<dbReference type="Pfam" id="PF13901">
    <property type="entry name" value="RH_dom"/>
    <property type="match status" value="1"/>
</dbReference>
<dbReference type="EMBL" id="KE346367">
    <property type="protein sequence ID" value="KJE94343.1"/>
    <property type="molecule type" value="Genomic_DNA"/>
</dbReference>
<evidence type="ECO:0000256" key="3">
    <source>
        <dbReference type="ARBA" id="ARBA00022833"/>
    </source>
</evidence>
<dbReference type="CDD" id="cd00065">
    <property type="entry name" value="FYVE_like_SF"/>
    <property type="match status" value="1"/>
</dbReference>
<dbReference type="RefSeq" id="XP_004346686.1">
    <property type="nucleotide sequence ID" value="XM_004346636.2"/>
</dbReference>
<feature type="region of interest" description="Disordered" evidence="5">
    <location>
        <begin position="487"/>
        <end position="584"/>
    </location>
</feature>
<evidence type="ECO:0000259" key="7">
    <source>
        <dbReference type="PROSITE" id="PS50238"/>
    </source>
</evidence>
<feature type="compositionally biased region" description="Polar residues" evidence="5">
    <location>
        <begin position="1298"/>
        <end position="1315"/>
    </location>
</feature>
<dbReference type="InterPro" id="IPR000198">
    <property type="entry name" value="RhoGAP_dom"/>
</dbReference>
<dbReference type="InterPro" id="IPR025258">
    <property type="entry name" value="RH_dom"/>
</dbReference>
<dbReference type="PROSITE" id="PS50238">
    <property type="entry name" value="RHOGAP"/>
    <property type="match status" value="1"/>
</dbReference>
<feature type="region of interest" description="Disordered" evidence="5">
    <location>
        <begin position="136"/>
        <end position="202"/>
    </location>
</feature>
<protein>
    <recommendedName>
        <fullName evidence="10">FYVE-type domain-containing protein</fullName>
    </recommendedName>
</protein>
<feature type="compositionally biased region" description="Low complexity" evidence="5">
    <location>
        <begin position="858"/>
        <end position="869"/>
    </location>
</feature>
<feature type="region of interest" description="Disordered" evidence="5">
    <location>
        <begin position="1178"/>
        <end position="1201"/>
    </location>
</feature>
<feature type="region of interest" description="Disordered" evidence="5">
    <location>
        <begin position="1298"/>
        <end position="1340"/>
    </location>
</feature>
<dbReference type="InterPro" id="IPR013083">
    <property type="entry name" value="Znf_RING/FYVE/PHD"/>
</dbReference>
<dbReference type="PROSITE" id="PS50178">
    <property type="entry name" value="ZF_FYVE"/>
    <property type="match status" value="1"/>
</dbReference>
<dbReference type="PANTHER" id="PTHR24216:SF8">
    <property type="entry name" value="PAXILLIN, ISOFORM F"/>
    <property type="match status" value="1"/>
</dbReference>
<feature type="compositionally biased region" description="Acidic residues" evidence="5">
    <location>
        <begin position="491"/>
        <end position="507"/>
    </location>
</feature>
<feature type="compositionally biased region" description="Basic and acidic residues" evidence="5">
    <location>
        <begin position="889"/>
        <end position="903"/>
    </location>
</feature>
<dbReference type="GO" id="GO:0007165">
    <property type="term" value="P:signal transduction"/>
    <property type="evidence" value="ECO:0007669"/>
    <property type="project" value="InterPro"/>
</dbReference>
<feature type="compositionally biased region" description="Basic and acidic residues" evidence="5">
    <location>
        <begin position="533"/>
        <end position="548"/>
    </location>
</feature>
<evidence type="ECO:0008006" key="10">
    <source>
        <dbReference type="Google" id="ProtNLM"/>
    </source>
</evidence>
<dbReference type="Proteomes" id="UP000008743">
    <property type="component" value="Unassembled WGS sequence"/>
</dbReference>
<evidence type="ECO:0000313" key="9">
    <source>
        <dbReference type="Proteomes" id="UP000008743"/>
    </source>
</evidence>
<keyword evidence="9" id="KW-1185">Reference proteome</keyword>
<proteinExistence type="predicted"/>
<gene>
    <name evidence="8" type="ORF">CAOG_005001</name>
</gene>
<dbReference type="eggNOG" id="ENOG502STBX">
    <property type="taxonomic scope" value="Eukaryota"/>
</dbReference>
<dbReference type="InterPro" id="IPR000306">
    <property type="entry name" value="Znf_FYVE"/>
</dbReference>
<keyword evidence="1" id="KW-0479">Metal-binding</keyword>
<feature type="region of interest" description="Disordered" evidence="5">
    <location>
        <begin position="880"/>
        <end position="916"/>
    </location>
</feature>
<feature type="compositionally biased region" description="Low complexity" evidence="5">
    <location>
        <begin position="136"/>
        <end position="148"/>
    </location>
</feature>
<dbReference type="InterPro" id="IPR011011">
    <property type="entry name" value="Znf_FYVE_PHD"/>
</dbReference>
<feature type="region of interest" description="Disordered" evidence="5">
    <location>
        <begin position="850"/>
        <end position="869"/>
    </location>
</feature>
<feature type="region of interest" description="Disordered" evidence="5">
    <location>
        <begin position="356"/>
        <end position="436"/>
    </location>
</feature>
<feature type="compositionally biased region" description="Low complexity" evidence="5">
    <location>
        <begin position="1178"/>
        <end position="1200"/>
    </location>
</feature>
<dbReference type="PANTHER" id="PTHR24216">
    <property type="entry name" value="PAXILLIN-RELATED"/>
    <property type="match status" value="1"/>
</dbReference>
<organism evidence="8 9">
    <name type="scientific">Capsaspora owczarzaki (strain ATCC 30864)</name>
    <dbReference type="NCBI Taxonomy" id="595528"/>
    <lineage>
        <taxon>Eukaryota</taxon>
        <taxon>Filasterea</taxon>
        <taxon>Capsaspora</taxon>
    </lineage>
</organism>
<sequence>MPRANKDALEYLGVFFVKMDLSVRRVTQSSESPSLLMQDLAGIFAPYLLRPSLWTNADASEKQRTRVVQRSFLLHFLFFVKKKHNLMTRSERTSMDSTEDELVDDLLLRAIPASARFNMAFASTFASAPSVPPSLSASLVSSGTTGASHFHPTGQSFGAASAVTDPGSEGSDNDDDNDLENVSQSRTTTRRNSLRSMTSTTSSVKAPKFVKHAFVEVWVDALPTAPSVLSAPLQRLVPADRLRQPEATPSSEQSSVRLVPFLVAENTHMGRVALGESSLSLDAAASHAVRALDFDTKRKKRHLQRRGTATSLASVKSKSAAGLLIRVQGPVPTFITPDSEIPFRGSFVHPEGFVVLPRQASPTPPNLPSLNNSNNHRSQTSDGGTNGTNGAIGGGEPGSYLALPDALPPHLRKTRPRASFSKVSAAFSRDPHDEDWGLGPIEHPASVVMESTSETNPRAAVVEASLVQAHASGALLLDPYMEANEAATADDSGDASDDSENEDDSPVAEDASMNEQVDQSYSTSPALTASAASREETYSNGSTDDHIHHLISLDSTEEAAAKRAAQKQSTIPQSHPVDDGDQSTLPAFSVLSHEQTDAQLQPALAEHSTPNLPAASGARVKTIRRPALETLSESVSARGIVQLDWVQDASTKARTAFLQDSPSIARWLQAPILQGDPELMPNFDLVVFGGIGATGMESEALYDKKATARMQRYSGSFGVHFEAPGRGLVHLVTNIGHSELPLSSNESAREQDRAWGSSSEVMDHLRNRSTSVKTTNSVQFSVHIGEGAAVLASGAVETDSLSALEPQLAAVAEDLDTTLTGSLSQSIASLDSLVSLEAAPPVVVVSSLAPREHPDETSSSQSPEQQPSPLPELLLKQADEQQNAPPHDLQPHPHTEAVERPADHTSPSPKSPAADFKRPSVMVANYDNAMAFPRTHALYAGDRLQAESDIVQFFLSFASQVRKAEFIYDQQSDLLNQKLPRLHDGSRCENCGAGITTLSFSRKGRRSHCGYCGRLLCSACCDRNFVIPARIVQRGDLTPHVVCQACEAHLQCHLYAPLIELNALSAEAILEIGRTKVETMLEDCAMLMRYIYYHVLPACPSRQLLLSLLPSRIVPLLLVYQDSVGARISLADLCELPTRQFAEIIHAYRQLFGHHVQYCKHCSQLKRECCAKELCTRPPHSTTPTPVSTASPSAPSSGSTLLDPTAKSTELMLCPRCMQYCHVECWRAVESQCLACAAKPQTNVRLILPAEAPQNFGLSARNRLAGAAVSVPTLVGATAAAPSTLTAVQAEAPDSARSSTTLSIASVPATQASDSQARRGSLASAGDGGDAPSLASTLSPSQRSSLQQFNVASPTPSLLAAQPHSFNPSVEGVDLSTLPGETLLWDVAVHDFFSAA</sequence>
<dbReference type="SUPFAM" id="SSF57903">
    <property type="entry name" value="FYVE/PHD zinc finger"/>
    <property type="match status" value="1"/>
</dbReference>
<name>A0A0D2WSD5_CAPO3</name>
<dbReference type="GO" id="GO:0008270">
    <property type="term" value="F:zinc ion binding"/>
    <property type="evidence" value="ECO:0007669"/>
    <property type="project" value="UniProtKB-KW"/>
</dbReference>
<dbReference type="Gene3D" id="3.30.40.10">
    <property type="entry name" value="Zinc/RING finger domain, C3HC4 (zinc finger)"/>
    <property type="match status" value="1"/>
</dbReference>
<evidence type="ECO:0000256" key="4">
    <source>
        <dbReference type="PROSITE-ProRule" id="PRU00091"/>
    </source>
</evidence>
<reference evidence="9" key="1">
    <citation type="submission" date="2011-02" db="EMBL/GenBank/DDBJ databases">
        <title>The Genome Sequence of Capsaspora owczarzaki ATCC 30864.</title>
        <authorList>
            <person name="Russ C."/>
            <person name="Cuomo C."/>
            <person name="Burger G."/>
            <person name="Gray M.W."/>
            <person name="Holland P.W.H."/>
            <person name="King N."/>
            <person name="Lang F.B.F."/>
            <person name="Roger A.J."/>
            <person name="Ruiz-Trillo I."/>
            <person name="Young S.K."/>
            <person name="Zeng Q."/>
            <person name="Gargeya S."/>
            <person name="Alvarado L."/>
            <person name="Berlin A."/>
            <person name="Chapman S.B."/>
            <person name="Chen Z."/>
            <person name="Freedman E."/>
            <person name="Gellesch M."/>
            <person name="Goldberg J."/>
            <person name="Griggs A."/>
            <person name="Gujja S."/>
            <person name="Heilman E."/>
            <person name="Heiman D."/>
            <person name="Howarth C."/>
            <person name="Mehta T."/>
            <person name="Neiman D."/>
            <person name="Pearson M."/>
            <person name="Roberts A."/>
            <person name="Saif S."/>
            <person name="Shea T."/>
            <person name="Shenoy N."/>
            <person name="Sisk P."/>
            <person name="Stolte C."/>
            <person name="Sykes S."/>
            <person name="White J."/>
            <person name="Yandava C."/>
            <person name="Haas B."/>
            <person name="Nusbaum C."/>
            <person name="Birren B."/>
        </authorList>
    </citation>
    <scope>NUCLEOTIDE SEQUENCE</scope>
    <source>
        <strain evidence="9">ATCC 30864</strain>
    </source>
</reference>
<keyword evidence="2 4" id="KW-0863">Zinc-finger</keyword>
<dbReference type="InParanoid" id="A0A0D2WSD5"/>
<evidence type="ECO:0000313" key="8">
    <source>
        <dbReference type="EMBL" id="KJE94343.1"/>
    </source>
</evidence>
<evidence type="ECO:0000259" key="6">
    <source>
        <dbReference type="PROSITE" id="PS50178"/>
    </source>
</evidence>
<evidence type="ECO:0000256" key="5">
    <source>
        <dbReference type="SAM" id="MobiDB-lite"/>
    </source>
</evidence>
<dbReference type="SMART" id="SM00064">
    <property type="entry name" value="FYVE"/>
    <property type="match status" value="1"/>
</dbReference>
<dbReference type="InterPro" id="IPR017455">
    <property type="entry name" value="Znf_FYVE-rel"/>
</dbReference>
<keyword evidence="3" id="KW-0862">Zinc</keyword>
<evidence type="ECO:0000256" key="2">
    <source>
        <dbReference type="ARBA" id="ARBA00022771"/>
    </source>
</evidence>
<feature type="domain" description="FYVE-type" evidence="6">
    <location>
        <begin position="982"/>
        <end position="1051"/>
    </location>
</feature>
<accession>A0A0D2WSD5</accession>
<evidence type="ECO:0000256" key="1">
    <source>
        <dbReference type="ARBA" id="ARBA00022723"/>
    </source>
</evidence>